<evidence type="ECO:0000256" key="1">
    <source>
        <dbReference type="ARBA" id="ARBA00004123"/>
    </source>
</evidence>
<comment type="subcellular location">
    <subcellularLocation>
        <location evidence="1">Nucleus</location>
    </subcellularLocation>
</comment>
<dbReference type="GO" id="GO:0071011">
    <property type="term" value="C:precatalytic spliceosome"/>
    <property type="evidence" value="ECO:0007669"/>
    <property type="project" value="TreeGrafter"/>
</dbReference>
<dbReference type="KEGG" id="cvr:CHLNCDRAFT_35582"/>
<keyword evidence="3" id="KW-0507">mRNA processing</keyword>
<dbReference type="InParanoid" id="E1ZFP4"/>
<dbReference type="PANTHER" id="PTHR13296">
    <property type="entry name" value="BCAS2 PROTEIN"/>
    <property type="match status" value="1"/>
</dbReference>
<keyword evidence="5" id="KW-0508">mRNA splicing</keyword>
<comment type="similarity">
    <text evidence="2">Belongs to the SPF27 family.</text>
</comment>
<proteinExistence type="inferred from homology"/>
<keyword evidence="10" id="KW-1185">Reference proteome</keyword>
<feature type="compositionally biased region" description="Low complexity" evidence="8">
    <location>
        <begin position="228"/>
        <end position="247"/>
    </location>
</feature>
<reference evidence="9 10" key="1">
    <citation type="journal article" date="2010" name="Plant Cell">
        <title>The Chlorella variabilis NC64A genome reveals adaptation to photosymbiosis, coevolution with viruses, and cryptic sex.</title>
        <authorList>
            <person name="Blanc G."/>
            <person name="Duncan G."/>
            <person name="Agarkova I."/>
            <person name="Borodovsky M."/>
            <person name="Gurnon J."/>
            <person name="Kuo A."/>
            <person name="Lindquist E."/>
            <person name="Lucas S."/>
            <person name="Pangilinan J."/>
            <person name="Polle J."/>
            <person name="Salamov A."/>
            <person name="Terry A."/>
            <person name="Yamada T."/>
            <person name="Dunigan D.D."/>
            <person name="Grigoriev I.V."/>
            <person name="Claverie J.M."/>
            <person name="Van Etten J.L."/>
        </authorList>
    </citation>
    <scope>NUCLEOTIDE SEQUENCE [LARGE SCALE GENOMIC DNA]</scope>
    <source>
        <strain evidence="9 10">NC64A</strain>
    </source>
</reference>
<dbReference type="GeneID" id="17354630"/>
<organism evidence="10">
    <name type="scientific">Chlorella variabilis</name>
    <name type="common">Green alga</name>
    <dbReference type="NCBI Taxonomy" id="554065"/>
    <lineage>
        <taxon>Eukaryota</taxon>
        <taxon>Viridiplantae</taxon>
        <taxon>Chlorophyta</taxon>
        <taxon>core chlorophytes</taxon>
        <taxon>Trebouxiophyceae</taxon>
        <taxon>Chlorellales</taxon>
        <taxon>Chlorellaceae</taxon>
        <taxon>Chlorella clade</taxon>
        <taxon>Chlorella</taxon>
    </lineage>
</organism>
<evidence type="ECO:0000256" key="2">
    <source>
        <dbReference type="ARBA" id="ARBA00010788"/>
    </source>
</evidence>
<dbReference type="GO" id="GO:0008380">
    <property type="term" value="P:RNA splicing"/>
    <property type="evidence" value="ECO:0007669"/>
    <property type="project" value="UniProtKB-KW"/>
</dbReference>
<dbReference type="AlphaFoldDB" id="E1ZFP4"/>
<evidence type="ECO:0000256" key="6">
    <source>
        <dbReference type="ARBA" id="ARBA00023242"/>
    </source>
</evidence>
<dbReference type="OMA" id="SAWQESI"/>
<feature type="region of interest" description="Disordered" evidence="8">
    <location>
        <begin position="1"/>
        <end position="20"/>
    </location>
</feature>
<dbReference type="GO" id="GO:0071013">
    <property type="term" value="C:catalytic step 2 spliceosome"/>
    <property type="evidence" value="ECO:0007669"/>
    <property type="project" value="TreeGrafter"/>
</dbReference>
<feature type="coiled-coil region" evidence="7">
    <location>
        <begin position="116"/>
        <end position="224"/>
    </location>
</feature>
<accession>E1ZFP4</accession>
<dbReference type="STRING" id="554065.E1ZFP4"/>
<gene>
    <name evidence="9" type="ORF">CHLNCDRAFT_35582</name>
</gene>
<evidence type="ECO:0000313" key="10">
    <source>
        <dbReference type="Proteomes" id="UP000008141"/>
    </source>
</evidence>
<dbReference type="PANTHER" id="PTHR13296:SF0">
    <property type="entry name" value="PRE-MRNA-SPLICING FACTOR SPF27"/>
    <property type="match status" value="1"/>
</dbReference>
<evidence type="ECO:0000256" key="8">
    <source>
        <dbReference type="SAM" id="MobiDB-lite"/>
    </source>
</evidence>
<evidence type="ECO:0000256" key="5">
    <source>
        <dbReference type="ARBA" id="ARBA00023187"/>
    </source>
</evidence>
<dbReference type="GO" id="GO:0006397">
    <property type="term" value="P:mRNA processing"/>
    <property type="evidence" value="ECO:0007669"/>
    <property type="project" value="UniProtKB-KW"/>
</dbReference>
<keyword evidence="6" id="KW-0539">Nucleus</keyword>
<keyword evidence="7" id="KW-0175">Coiled coil</keyword>
<evidence type="ECO:0000256" key="3">
    <source>
        <dbReference type="ARBA" id="ARBA00022664"/>
    </source>
</evidence>
<dbReference type="Pfam" id="PF05700">
    <property type="entry name" value="BCAS2"/>
    <property type="match status" value="1"/>
</dbReference>
<dbReference type="InterPro" id="IPR008409">
    <property type="entry name" value="SPF27"/>
</dbReference>
<evidence type="ECO:0000313" key="9">
    <source>
        <dbReference type="EMBL" id="EFN55166.1"/>
    </source>
</evidence>
<name>E1ZFP4_CHLVA</name>
<evidence type="ECO:0000256" key="7">
    <source>
        <dbReference type="SAM" id="Coils"/>
    </source>
</evidence>
<protein>
    <recommendedName>
        <fullName evidence="11">Pre-mRNA-splicing factor SPF27</fullName>
    </recommendedName>
</protein>
<keyword evidence="4" id="KW-0747">Spliceosome</keyword>
<dbReference type="OrthoDB" id="205794at2759"/>
<evidence type="ECO:0000256" key="4">
    <source>
        <dbReference type="ARBA" id="ARBA00022728"/>
    </source>
</evidence>
<dbReference type="GO" id="GO:0000974">
    <property type="term" value="C:Prp19 complex"/>
    <property type="evidence" value="ECO:0007669"/>
    <property type="project" value="TreeGrafter"/>
</dbReference>
<evidence type="ECO:0008006" key="11">
    <source>
        <dbReference type="Google" id="ProtNLM"/>
    </source>
</evidence>
<dbReference type="FunCoup" id="E1ZFP4">
    <property type="interactions" value="1838"/>
</dbReference>
<feature type="region of interest" description="Disordered" evidence="8">
    <location>
        <begin position="225"/>
        <end position="247"/>
    </location>
</feature>
<dbReference type="EMBL" id="GL433845">
    <property type="protein sequence ID" value="EFN55166.1"/>
    <property type="molecule type" value="Genomic_DNA"/>
</dbReference>
<dbReference type="eggNOG" id="KOG3096">
    <property type="taxonomic scope" value="Eukaryota"/>
</dbReference>
<dbReference type="Proteomes" id="UP000008141">
    <property type="component" value="Unassembled WGS sequence"/>
</dbReference>
<dbReference type="RefSeq" id="XP_005847268.1">
    <property type="nucleotide sequence ID" value="XM_005847206.1"/>
</dbReference>
<sequence length="247" mass="27396">MAQPLALTDAAHGEQKGWRRNQHLVDSLPYVDGLSPAEKQAIDQLIEDEMRSSSKRPSDYLGDLEPLPESRFKDNGLLVKEMARVAAGEGMQAMDTARYGLDPPPPTKRNDYASWRAALDNAYAQLEHQYNRLVNLELLLKFGPDAWRMHNEQLASFVARLQSQLADVRRRVDDLNRERKLQQHAAGAELGALEAEYLGLVHKNAEIEAACRGLEAEVAAMRDALPKDQQQAAGGQAGGEQADGMQE</sequence>